<accession>A0A132C3B3</accession>
<gene>
    <name evidence="3" type="ORF">TRIHO_03940</name>
</gene>
<proteinExistence type="predicted"/>
<keyword evidence="4" id="KW-1185">Reference proteome</keyword>
<dbReference type="Pfam" id="PF10112">
    <property type="entry name" value="Halogen_Hydrol"/>
    <property type="match status" value="1"/>
</dbReference>
<dbReference type="OrthoDB" id="7375296at2"/>
<evidence type="ECO:0000256" key="1">
    <source>
        <dbReference type="SAM" id="MobiDB-lite"/>
    </source>
</evidence>
<evidence type="ECO:0000313" key="3">
    <source>
        <dbReference type="EMBL" id="KUP94722.1"/>
    </source>
</evidence>
<comment type="caution">
    <text evidence="3">The sequence shown here is derived from an EMBL/GenBank/DDBJ whole genome shotgun (WGS) entry which is preliminary data.</text>
</comment>
<keyword evidence="2" id="KW-1133">Transmembrane helix</keyword>
<keyword evidence="2" id="KW-0812">Transmembrane</keyword>
<organism evidence="3 4">
    <name type="scientific">Tritonibacter horizontis</name>
    <dbReference type="NCBI Taxonomy" id="1768241"/>
    <lineage>
        <taxon>Bacteria</taxon>
        <taxon>Pseudomonadati</taxon>
        <taxon>Pseudomonadota</taxon>
        <taxon>Alphaproteobacteria</taxon>
        <taxon>Rhodobacterales</taxon>
        <taxon>Paracoccaceae</taxon>
        <taxon>Tritonibacter</taxon>
    </lineage>
</organism>
<evidence type="ECO:0000313" key="4">
    <source>
        <dbReference type="Proteomes" id="UP000068382"/>
    </source>
</evidence>
<dbReference type="RefSeq" id="WP_068239962.1">
    <property type="nucleotide sequence ID" value="NZ_LPUY01000009.1"/>
</dbReference>
<sequence length="318" mass="33637">MAQRFGGQHSPQNRAGRPQTGGSDNASSSTASSPGGTSQPGGKRGAIQARVTPVGLRANLMFVPPAVMILMSLGAGAVGLVTGLLAAAFWAGSAVLLREGLKAQSAYDARKVARRPALPRKILAALLCGLGGSLGAWSSDPGLSAAALYGIACCGLHLAAFGIDPLSSKGAEGIDAFQSARVARVVDEAEALMDAMTDAVLRARDRQVELRVAQFQSVARTLCRTVEDDPRDLTAARKYLTVYLMGARDATIKFADLYARSGDDQARADYLALLDDLEQNFTARTQKLLLEDRGDLTIEIDVLRARLEREGVQLDRPS</sequence>
<protein>
    <submittedName>
        <fullName evidence="3">5-bromo-4-chloroindolyl phosphate hydrolysis protein</fullName>
    </submittedName>
</protein>
<name>A0A132C3B3_9RHOB</name>
<feature type="transmembrane region" description="Helical" evidence="2">
    <location>
        <begin position="66"/>
        <end position="97"/>
    </location>
</feature>
<keyword evidence="2" id="KW-0472">Membrane</keyword>
<dbReference type="EMBL" id="LPUY01000009">
    <property type="protein sequence ID" value="KUP94722.1"/>
    <property type="molecule type" value="Genomic_DNA"/>
</dbReference>
<dbReference type="AlphaFoldDB" id="A0A132C3B3"/>
<dbReference type="Proteomes" id="UP000068382">
    <property type="component" value="Unassembled WGS sequence"/>
</dbReference>
<dbReference type="PATRIC" id="fig|1768241.3.peg.396"/>
<feature type="compositionally biased region" description="Low complexity" evidence="1">
    <location>
        <begin position="21"/>
        <end position="37"/>
    </location>
</feature>
<evidence type="ECO:0000256" key="2">
    <source>
        <dbReference type="SAM" id="Phobius"/>
    </source>
</evidence>
<dbReference type="InterPro" id="IPR018770">
    <property type="entry name" value="ChloroindolylP_hydrolase"/>
</dbReference>
<feature type="region of interest" description="Disordered" evidence="1">
    <location>
        <begin position="1"/>
        <end position="45"/>
    </location>
</feature>
<reference evidence="3 4" key="1">
    <citation type="submission" date="2015-12" db="EMBL/GenBank/DDBJ databases">
        <title>Genome sequence of the marine Rhodobacteraceae strain O3.65, Candidatus Tritonibacter horizontis.</title>
        <authorList>
            <person name="Poehlein A."/>
            <person name="Giebel H.A."/>
            <person name="Voget S."/>
            <person name="Brinkhoff T."/>
        </authorList>
    </citation>
    <scope>NUCLEOTIDE SEQUENCE [LARGE SCALE GENOMIC DNA]</scope>
    <source>
        <strain evidence="3 4">O3.65</strain>
    </source>
</reference>